<evidence type="ECO:0000313" key="2">
    <source>
        <dbReference type="Proteomes" id="UP000711391"/>
    </source>
</evidence>
<dbReference type="AlphaFoldDB" id="A0A937I8I4"/>
<reference evidence="1" key="1">
    <citation type="submission" date="2020-10" db="EMBL/GenBank/DDBJ databases">
        <title>Microbiome of the Black Sea water column analyzed by genome centric metagenomics.</title>
        <authorList>
            <person name="Cabello-Yeves P.J."/>
            <person name="Callieri C."/>
            <person name="Picazo A."/>
            <person name="Mehrshad M."/>
            <person name="Haro-Moreno J.M."/>
            <person name="Roda-Garcia J."/>
            <person name="Dzembekova N."/>
            <person name="Slabakova V."/>
            <person name="Slabakova N."/>
            <person name="Moncheva S."/>
            <person name="Rodriguez-Valera F."/>
        </authorList>
    </citation>
    <scope>NUCLEOTIDE SEQUENCE</scope>
    <source>
        <strain evidence="1">BS307-5m-G50</strain>
    </source>
</reference>
<proteinExistence type="predicted"/>
<dbReference type="EMBL" id="JADHQD010000007">
    <property type="protein sequence ID" value="MBL6818143.1"/>
    <property type="molecule type" value="Genomic_DNA"/>
</dbReference>
<comment type="caution">
    <text evidence="1">The sequence shown here is derived from an EMBL/GenBank/DDBJ whole genome shotgun (WGS) entry which is preliminary data.</text>
</comment>
<organism evidence="1 2">
    <name type="scientific">SAR86 cluster bacterium</name>
    <dbReference type="NCBI Taxonomy" id="2030880"/>
    <lineage>
        <taxon>Bacteria</taxon>
        <taxon>Pseudomonadati</taxon>
        <taxon>Pseudomonadota</taxon>
        <taxon>Gammaproteobacteria</taxon>
        <taxon>SAR86 cluster</taxon>
    </lineage>
</organism>
<gene>
    <name evidence="1" type="ORF">ISQ64_01910</name>
</gene>
<name>A0A937I8I4_9GAMM</name>
<dbReference type="Proteomes" id="UP000711391">
    <property type="component" value="Unassembled WGS sequence"/>
</dbReference>
<accession>A0A937I8I4</accession>
<protein>
    <submittedName>
        <fullName evidence="1">Uncharacterized protein</fullName>
    </submittedName>
</protein>
<sequence>MDSKELINLYLDISEQISNELEFDGSAKDKNNQYLFFSSLENSLDYLALDVESILPLKTDSFDQFNYLAKWKNLSKSITIKNIINNEFGSDGLFTHIENVKEKISAPLNDSIIFTNEAINLKKINLILDKYKRFKMLLRKTLDEC</sequence>
<evidence type="ECO:0000313" key="1">
    <source>
        <dbReference type="EMBL" id="MBL6818143.1"/>
    </source>
</evidence>